<protein>
    <submittedName>
        <fullName evidence="1">26522_t:CDS:1</fullName>
    </submittedName>
</protein>
<sequence>MDKTKIFAFKYDPDLTPEGMFADFWQAVDGKQNYGNVWRDCRILARMGIIELKKEDKEIRPMTLYERIIFDLSAKRTTSIPVNEGHPTLN</sequence>
<accession>A0ACA9S668</accession>
<reference evidence="1" key="1">
    <citation type="submission" date="2021-06" db="EMBL/GenBank/DDBJ databases">
        <authorList>
            <person name="Kallberg Y."/>
            <person name="Tangrot J."/>
            <person name="Rosling A."/>
        </authorList>
    </citation>
    <scope>NUCLEOTIDE SEQUENCE</scope>
    <source>
        <strain evidence="1">MA461A</strain>
    </source>
</reference>
<evidence type="ECO:0000313" key="2">
    <source>
        <dbReference type="Proteomes" id="UP000789920"/>
    </source>
</evidence>
<organism evidence="1 2">
    <name type="scientific">Racocetra persica</name>
    <dbReference type="NCBI Taxonomy" id="160502"/>
    <lineage>
        <taxon>Eukaryota</taxon>
        <taxon>Fungi</taxon>
        <taxon>Fungi incertae sedis</taxon>
        <taxon>Mucoromycota</taxon>
        <taxon>Glomeromycotina</taxon>
        <taxon>Glomeromycetes</taxon>
        <taxon>Diversisporales</taxon>
        <taxon>Gigasporaceae</taxon>
        <taxon>Racocetra</taxon>
    </lineage>
</organism>
<comment type="caution">
    <text evidence="1">The sequence shown here is derived from an EMBL/GenBank/DDBJ whole genome shotgun (WGS) entry which is preliminary data.</text>
</comment>
<name>A0ACA9S668_9GLOM</name>
<proteinExistence type="predicted"/>
<evidence type="ECO:0000313" key="1">
    <source>
        <dbReference type="EMBL" id="CAG8828285.1"/>
    </source>
</evidence>
<keyword evidence="2" id="KW-1185">Reference proteome</keyword>
<dbReference type="Proteomes" id="UP000789920">
    <property type="component" value="Unassembled WGS sequence"/>
</dbReference>
<feature type="non-terminal residue" evidence="1">
    <location>
        <position position="90"/>
    </location>
</feature>
<dbReference type="EMBL" id="CAJVQC010095256">
    <property type="protein sequence ID" value="CAG8828285.1"/>
    <property type="molecule type" value="Genomic_DNA"/>
</dbReference>
<gene>
    <name evidence="1" type="ORF">RPERSI_LOCUS27202</name>
</gene>